<dbReference type="Proteomes" id="UP000765509">
    <property type="component" value="Unassembled WGS sequence"/>
</dbReference>
<protein>
    <submittedName>
        <fullName evidence="2">Uncharacterized protein</fullName>
    </submittedName>
</protein>
<proteinExistence type="predicted"/>
<evidence type="ECO:0000256" key="1">
    <source>
        <dbReference type="SAM" id="MobiDB-lite"/>
    </source>
</evidence>
<gene>
    <name evidence="2" type="ORF">O181_016557</name>
</gene>
<reference evidence="2" key="1">
    <citation type="submission" date="2021-03" db="EMBL/GenBank/DDBJ databases">
        <title>Draft genome sequence of rust myrtle Austropuccinia psidii MF-1, a brazilian biotype.</title>
        <authorList>
            <person name="Quecine M.C."/>
            <person name="Pachon D.M.R."/>
            <person name="Bonatelli M.L."/>
            <person name="Correr F.H."/>
            <person name="Franceschini L.M."/>
            <person name="Leite T.F."/>
            <person name="Margarido G.R.A."/>
            <person name="Almeida C.A."/>
            <person name="Ferrarezi J.A."/>
            <person name="Labate C.A."/>
        </authorList>
    </citation>
    <scope>NUCLEOTIDE SEQUENCE</scope>
    <source>
        <strain evidence="2">MF-1</strain>
    </source>
</reference>
<accession>A0A9Q3C493</accession>
<sequence>MDPKLTNYTILKLIILFYLQTELKPLQEALVDIYKARQKAYNDALQHKEYQILADMWKNCINSYLSVRKFLGHSKTCKLPNGWNLLMEKKSIIILTEEWRKNNPPPPKQVPKTAPVSRSSNSNVKSSQKLRPRAKAMHRPQKPTARATESQRFRRMPCKFYFSWPEQ</sequence>
<comment type="caution">
    <text evidence="2">The sequence shown here is derived from an EMBL/GenBank/DDBJ whole genome shotgun (WGS) entry which is preliminary data.</text>
</comment>
<feature type="compositionally biased region" description="Low complexity" evidence="1">
    <location>
        <begin position="116"/>
        <end position="127"/>
    </location>
</feature>
<organism evidence="2 3">
    <name type="scientific">Austropuccinia psidii MF-1</name>
    <dbReference type="NCBI Taxonomy" id="1389203"/>
    <lineage>
        <taxon>Eukaryota</taxon>
        <taxon>Fungi</taxon>
        <taxon>Dikarya</taxon>
        <taxon>Basidiomycota</taxon>
        <taxon>Pucciniomycotina</taxon>
        <taxon>Pucciniomycetes</taxon>
        <taxon>Pucciniales</taxon>
        <taxon>Sphaerophragmiaceae</taxon>
        <taxon>Austropuccinia</taxon>
    </lineage>
</organism>
<feature type="region of interest" description="Disordered" evidence="1">
    <location>
        <begin position="98"/>
        <end position="152"/>
    </location>
</feature>
<dbReference type="EMBL" id="AVOT02004612">
    <property type="protein sequence ID" value="MBW0476842.1"/>
    <property type="molecule type" value="Genomic_DNA"/>
</dbReference>
<evidence type="ECO:0000313" key="3">
    <source>
        <dbReference type="Proteomes" id="UP000765509"/>
    </source>
</evidence>
<name>A0A9Q3C493_9BASI</name>
<evidence type="ECO:0000313" key="2">
    <source>
        <dbReference type="EMBL" id="MBW0476842.1"/>
    </source>
</evidence>
<dbReference type="AlphaFoldDB" id="A0A9Q3C493"/>
<feature type="compositionally biased region" description="Basic residues" evidence="1">
    <location>
        <begin position="128"/>
        <end position="141"/>
    </location>
</feature>
<keyword evidence="3" id="KW-1185">Reference proteome</keyword>